<keyword evidence="4" id="KW-1185">Reference proteome</keyword>
<reference evidence="3 4" key="1">
    <citation type="journal article" date="2016" name="PLoS Pathog.">
        <title>Biosynthesis of antibiotic leucinostatins in bio-control fungus Purpureocillium lilacinum and their inhibition on phytophthora revealed by genome mining.</title>
        <authorList>
            <person name="Wang G."/>
            <person name="Liu Z."/>
            <person name="Lin R."/>
            <person name="Li E."/>
            <person name="Mao Z."/>
            <person name="Ling J."/>
            <person name="Yang Y."/>
            <person name="Yin W.B."/>
            <person name="Xie B."/>
        </authorList>
    </citation>
    <scope>NUCLEOTIDE SEQUENCE [LARGE SCALE GENOMIC DNA]</scope>
    <source>
        <strain evidence="3">170</strain>
    </source>
</reference>
<dbReference type="OrthoDB" id="5125978at2759"/>
<feature type="compositionally biased region" description="Basic and acidic residues" evidence="2">
    <location>
        <begin position="109"/>
        <end position="121"/>
    </location>
</feature>
<sequence>MSVIFAELLQKELCSSTDVTKFIDCVWRILMDDDRSRALLARKIESTHPAVDVKNSASTPCAILDNGPTPEGVITGGSASCPPSDSLSHSDHDFPSAYANSSAQVCIDNDKPSDSRFRDGASRTGCQTSEEETPCYLSPLLISSSRRRPRTPDIEDEAVTYSNGRTKRRRTSEEEGGAKEDSSVDVSQLSPPPLQRRLPDPGKRRKETAPVFGIQKFLKIEESLRLKVFKHAELDGLQDAWKLVDAFRSQPIEQVPPIPSYSPVKRLKCSLYYVSEKKSSSLMVRAQIWRRFNMVQVIAEYRRQEKEKENKKRTESIVEDFKRELFPGESPAEAESSWDCFRREGDVLFEAVQRYGYGALVIPLQRVADGSLHGISRKRIDDFVDYIGRCKPGLEARIRNFSYVLPRLMTWGLPPDGLWIENMRYENLSVEGDDVFNRMFPLPPNVTGAELQLPGLGTEITPWPTQVVTGDSVPDVVT</sequence>
<dbReference type="RefSeq" id="XP_018146108.1">
    <property type="nucleotide sequence ID" value="XM_018290324.1"/>
</dbReference>
<organism evidence="3 4">
    <name type="scientific">Pochonia chlamydosporia 170</name>
    <dbReference type="NCBI Taxonomy" id="1380566"/>
    <lineage>
        <taxon>Eukaryota</taxon>
        <taxon>Fungi</taxon>
        <taxon>Dikarya</taxon>
        <taxon>Ascomycota</taxon>
        <taxon>Pezizomycotina</taxon>
        <taxon>Sordariomycetes</taxon>
        <taxon>Hypocreomycetidae</taxon>
        <taxon>Hypocreales</taxon>
        <taxon>Clavicipitaceae</taxon>
        <taxon>Pochonia</taxon>
    </lineage>
</organism>
<dbReference type="AlphaFoldDB" id="A0A179FVJ5"/>
<feature type="coiled-coil region" evidence="1">
    <location>
        <begin position="294"/>
        <end position="324"/>
    </location>
</feature>
<evidence type="ECO:0000313" key="4">
    <source>
        <dbReference type="Proteomes" id="UP000078397"/>
    </source>
</evidence>
<accession>A0A179FVJ5</accession>
<dbReference type="GeneID" id="28854318"/>
<feature type="region of interest" description="Disordered" evidence="2">
    <location>
        <begin position="109"/>
        <end position="206"/>
    </location>
</feature>
<evidence type="ECO:0000256" key="1">
    <source>
        <dbReference type="SAM" id="Coils"/>
    </source>
</evidence>
<keyword evidence="1" id="KW-0175">Coiled coil</keyword>
<feature type="region of interest" description="Disordered" evidence="2">
    <location>
        <begin position="73"/>
        <end position="94"/>
    </location>
</feature>
<dbReference type="KEGG" id="pchm:VFPPC_12451"/>
<proteinExistence type="predicted"/>
<dbReference type="Proteomes" id="UP000078397">
    <property type="component" value="Unassembled WGS sequence"/>
</dbReference>
<evidence type="ECO:0000313" key="3">
    <source>
        <dbReference type="EMBL" id="OAQ69258.1"/>
    </source>
</evidence>
<protein>
    <submittedName>
        <fullName evidence="3">Uncharacterized protein</fullName>
    </submittedName>
</protein>
<feature type="compositionally biased region" description="Low complexity" evidence="2">
    <location>
        <begin position="78"/>
        <end position="87"/>
    </location>
</feature>
<evidence type="ECO:0000256" key="2">
    <source>
        <dbReference type="SAM" id="MobiDB-lite"/>
    </source>
</evidence>
<feature type="compositionally biased region" description="Basic and acidic residues" evidence="2">
    <location>
        <begin position="171"/>
        <end position="182"/>
    </location>
</feature>
<dbReference type="STRING" id="1380566.A0A179FVJ5"/>
<name>A0A179FVJ5_METCM</name>
<comment type="caution">
    <text evidence="3">The sequence shown here is derived from an EMBL/GenBank/DDBJ whole genome shotgun (WGS) entry which is preliminary data.</text>
</comment>
<gene>
    <name evidence="3" type="ORF">VFPPC_12451</name>
</gene>
<dbReference type="EMBL" id="LSBJ02000003">
    <property type="protein sequence ID" value="OAQ69258.1"/>
    <property type="molecule type" value="Genomic_DNA"/>
</dbReference>